<reference evidence="1 2" key="1">
    <citation type="submission" date="2024-09" db="EMBL/GenBank/DDBJ databases">
        <title>Chromosome-scale assembly of Riccia fluitans.</title>
        <authorList>
            <person name="Paukszto L."/>
            <person name="Sawicki J."/>
            <person name="Karawczyk K."/>
            <person name="Piernik-Szablinska J."/>
            <person name="Szczecinska M."/>
            <person name="Mazdziarz M."/>
        </authorList>
    </citation>
    <scope>NUCLEOTIDE SEQUENCE [LARGE SCALE GENOMIC DNA]</scope>
    <source>
        <strain evidence="1">Rf_01</strain>
        <tissue evidence="1">Aerial parts of the thallus</tissue>
    </source>
</reference>
<dbReference type="AlphaFoldDB" id="A0ABD1ZBJ6"/>
<proteinExistence type="predicted"/>
<gene>
    <name evidence="1" type="ORF">R1flu_011604</name>
</gene>
<sequence>MELYVRRSDELKQEELKKVLEKASAKEEKIFRAARNEETYCRIARAELLLFDEEQLVNYFADKGTLAASCNDLTIMDERLDEMVLELESSYERSMSDTCLIHPPAKITHLIHKLQIDYLQRLNREDAEDRRSREAILQMDSRDVVWVKMQQLKHIFLSEWTRFNSDLRLELALVAEKMRKNRPLVWMEKLRRVVCNLSTPKQQLPKKFSQGTVRQLKKILHTTAQVFIERQPYTRASFSTMDLQMKMELLCSSYIAGSTSTRDSGTCSAGIVKGRSATFGLFLSEVSVEMKQRITRFLLQLERSYAETRMLFGSASNSGSACISCGACLIPHHR</sequence>
<comment type="caution">
    <text evidence="1">The sequence shown here is derived from an EMBL/GenBank/DDBJ whole genome shotgun (WGS) entry which is preliminary data.</text>
</comment>
<organism evidence="1 2">
    <name type="scientific">Riccia fluitans</name>
    <dbReference type="NCBI Taxonomy" id="41844"/>
    <lineage>
        <taxon>Eukaryota</taxon>
        <taxon>Viridiplantae</taxon>
        <taxon>Streptophyta</taxon>
        <taxon>Embryophyta</taxon>
        <taxon>Marchantiophyta</taxon>
        <taxon>Marchantiopsida</taxon>
        <taxon>Marchantiidae</taxon>
        <taxon>Marchantiales</taxon>
        <taxon>Ricciaceae</taxon>
        <taxon>Riccia</taxon>
    </lineage>
</organism>
<evidence type="ECO:0000313" key="2">
    <source>
        <dbReference type="Proteomes" id="UP001605036"/>
    </source>
</evidence>
<dbReference type="EMBL" id="JBHFFA010000002">
    <property type="protein sequence ID" value="KAL2644017.1"/>
    <property type="molecule type" value="Genomic_DNA"/>
</dbReference>
<name>A0ABD1ZBJ6_9MARC</name>
<evidence type="ECO:0000313" key="1">
    <source>
        <dbReference type="EMBL" id="KAL2644017.1"/>
    </source>
</evidence>
<protein>
    <submittedName>
        <fullName evidence="1">Uncharacterized protein</fullName>
    </submittedName>
</protein>
<accession>A0ABD1ZBJ6</accession>
<dbReference type="Proteomes" id="UP001605036">
    <property type="component" value="Unassembled WGS sequence"/>
</dbReference>
<keyword evidence="2" id="KW-1185">Reference proteome</keyword>